<dbReference type="RefSeq" id="WP_419187913.1">
    <property type="nucleotide sequence ID" value="NZ_CP036272.1"/>
</dbReference>
<dbReference type="SMART" id="SM01008">
    <property type="entry name" value="Ald_Xan_dh_C"/>
    <property type="match status" value="1"/>
</dbReference>
<dbReference type="InterPro" id="IPR052516">
    <property type="entry name" value="N-heterocyclic_Hydroxylase"/>
</dbReference>
<dbReference type="Gene3D" id="3.30.365.10">
    <property type="entry name" value="Aldehyde oxidase/xanthine dehydrogenase, molybdopterin binding domain"/>
    <property type="match status" value="4"/>
</dbReference>
<dbReference type="InterPro" id="IPR046867">
    <property type="entry name" value="AldOxase/xan_DH_MoCoBD2"/>
</dbReference>
<reference evidence="3 4" key="1">
    <citation type="submission" date="2019-02" db="EMBL/GenBank/DDBJ databases">
        <title>Deep-cultivation of Planctomycetes and their phenomic and genomic characterization uncovers novel biology.</title>
        <authorList>
            <person name="Wiegand S."/>
            <person name="Jogler M."/>
            <person name="Boedeker C."/>
            <person name="Pinto D."/>
            <person name="Vollmers J."/>
            <person name="Rivas-Marin E."/>
            <person name="Kohn T."/>
            <person name="Peeters S.H."/>
            <person name="Heuer A."/>
            <person name="Rast P."/>
            <person name="Oberbeckmann S."/>
            <person name="Bunk B."/>
            <person name="Jeske O."/>
            <person name="Meyerdierks A."/>
            <person name="Storesund J.E."/>
            <person name="Kallscheuer N."/>
            <person name="Luecker S."/>
            <person name="Lage O.M."/>
            <person name="Pohl T."/>
            <person name="Merkel B.J."/>
            <person name="Hornburger P."/>
            <person name="Mueller R.-W."/>
            <person name="Bruemmer F."/>
            <person name="Labrenz M."/>
            <person name="Spormann A.M."/>
            <person name="Op den Camp H."/>
            <person name="Overmann J."/>
            <person name="Amann R."/>
            <person name="Jetten M.S.M."/>
            <person name="Mascher T."/>
            <person name="Medema M.H."/>
            <person name="Devos D.P."/>
            <person name="Kaster A.-K."/>
            <person name="Ovreas L."/>
            <person name="Rohde M."/>
            <person name="Galperin M.Y."/>
            <person name="Jogler C."/>
        </authorList>
    </citation>
    <scope>NUCLEOTIDE SEQUENCE [LARGE SCALE GENOMIC DNA]</scope>
    <source>
        <strain evidence="3 4">SV_7m_r</strain>
    </source>
</reference>
<dbReference type="AlphaFoldDB" id="A0A517SN63"/>
<dbReference type="Gene3D" id="3.90.1170.50">
    <property type="entry name" value="Aldehyde oxidase/xanthine dehydrogenase, a/b hammerhead"/>
    <property type="match status" value="1"/>
</dbReference>
<sequence>MSTSKTNVNDASPMQHSLQQAQRQLNDYAAAVMQSGPGRQANAALAVSQSPATTSRRTFLAASAAAGSFVLVMNSQNGDAAQVQDSSVATENSFNPDLFVSIAPDGTVSILTHRSEMGTGIRTTLPRIVADELEANWDDVNVVQAIGDKRLGDQNTDGSNSIRFFFDRMRVAGATTRTMLQQAAAKKWGVAVDQCIAKENHIIDQKSGKKIGYGELVEIAKTLPIPKADSLKFKPKSQWQYIGKDAPIIDQDAILTGKAIYGIDARMPNQLYAVVARPPVVGGVVKSVDDKDALSTPGVEQVLQIPAFKGAPLFQPLGGVAVLAKSTWAAIAGRDSLDIEWDLGENADYDTDAFAKTLAEAAHQPGKVMRKAGDAPALIEKAAADTNNRVLHADYRSPHLSHAPMEPPCAVADVRTENGQIVHCLIDTATQNPQAVQQAVSAALSIPPQEVIVNVTLLGSAFGRKSKPDYCVEAALLSLQAQRPVHVTFTREDDLQSDYFHTISHLHLQAAVDENGAPEALLARAAYPTIGSTFVAGADQPQAWEMEMGLTDIPYDIPNLQIEGCNAKSHTRIGWLRSVAHIQQNFALGSFIDELAHHAGIDPYEYLLTTLGADRQIDMKAAGLGNRGASHDNYPYDIGRLKNVVKRAADLSDWKRAGELPKGRGMGIACCRSFLGYTGHVVEVEVSREGKLTIHKVWVSLDAGLIVNPDRVKAQIEGATVMATTQARYGKISFKKGRSVESNFDSYRMVTMSDCPREIIADVVESDEAPAGVGETPVPSYAPALCNAIFAATGHRVRDLPLSEFDLSWS</sequence>
<keyword evidence="3" id="KW-0560">Oxidoreductase</keyword>
<dbReference type="PIRSF" id="PIRSF036389">
    <property type="entry name" value="IOR_B"/>
    <property type="match status" value="1"/>
</dbReference>
<dbReference type="InterPro" id="IPR037165">
    <property type="entry name" value="AldOxase/xan_DH_Mopterin-bd_sf"/>
</dbReference>
<keyword evidence="4" id="KW-1185">Reference proteome</keyword>
<dbReference type="EMBL" id="CP036272">
    <property type="protein sequence ID" value="QDT57561.1"/>
    <property type="molecule type" value="Genomic_DNA"/>
</dbReference>
<feature type="region of interest" description="Disordered" evidence="1">
    <location>
        <begin position="1"/>
        <end position="23"/>
    </location>
</feature>
<dbReference type="Pfam" id="PF20256">
    <property type="entry name" value="MoCoBD_2"/>
    <property type="match status" value="2"/>
</dbReference>
<proteinExistence type="predicted"/>
<organism evidence="3 4">
    <name type="scientific">Stieleria bergensis</name>
    <dbReference type="NCBI Taxonomy" id="2528025"/>
    <lineage>
        <taxon>Bacteria</taxon>
        <taxon>Pseudomonadati</taxon>
        <taxon>Planctomycetota</taxon>
        <taxon>Planctomycetia</taxon>
        <taxon>Pirellulales</taxon>
        <taxon>Pirellulaceae</taxon>
        <taxon>Stieleria</taxon>
    </lineage>
</organism>
<dbReference type="PANTHER" id="PTHR47495:SF3">
    <property type="entry name" value="BLR6219 PROTEIN"/>
    <property type="match status" value="1"/>
</dbReference>
<dbReference type="Proteomes" id="UP000315003">
    <property type="component" value="Chromosome"/>
</dbReference>
<feature type="domain" description="Aldehyde oxidase/xanthine dehydrogenase a/b hammerhead" evidence="2">
    <location>
        <begin position="256"/>
        <end position="345"/>
    </location>
</feature>
<dbReference type="SUPFAM" id="SSF56003">
    <property type="entry name" value="Molybdenum cofactor-binding domain"/>
    <property type="match status" value="2"/>
</dbReference>
<name>A0A517SN63_9BACT</name>
<evidence type="ECO:0000256" key="1">
    <source>
        <dbReference type="SAM" id="MobiDB-lite"/>
    </source>
</evidence>
<dbReference type="InterPro" id="IPR012368">
    <property type="entry name" value="OxRdtase_Mopterin-bd_su_IorB"/>
</dbReference>
<dbReference type="PANTHER" id="PTHR47495">
    <property type="entry name" value="ALDEHYDE DEHYDROGENASE"/>
    <property type="match status" value="1"/>
</dbReference>
<evidence type="ECO:0000313" key="4">
    <source>
        <dbReference type="Proteomes" id="UP000315003"/>
    </source>
</evidence>
<dbReference type="Pfam" id="PF02738">
    <property type="entry name" value="MoCoBD_1"/>
    <property type="match status" value="1"/>
</dbReference>
<gene>
    <name evidence="3" type="primary">iorB</name>
    <name evidence="3" type="ORF">SV7mr_00430</name>
</gene>
<evidence type="ECO:0000259" key="2">
    <source>
        <dbReference type="SMART" id="SM01008"/>
    </source>
</evidence>
<protein>
    <submittedName>
        <fullName evidence="3">Isoquinoline 1-oxidoreductase subunit beta</fullName>
        <ecNumber evidence="3">1.3.99.16</ecNumber>
    </submittedName>
</protein>
<dbReference type="EC" id="1.3.99.16" evidence="3"/>
<evidence type="ECO:0000313" key="3">
    <source>
        <dbReference type="EMBL" id="QDT57561.1"/>
    </source>
</evidence>
<dbReference type="GO" id="GO:0047121">
    <property type="term" value="F:isoquinoline 1-oxidoreductase activity"/>
    <property type="evidence" value="ECO:0007669"/>
    <property type="project" value="UniProtKB-EC"/>
</dbReference>
<dbReference type="InterPro" id="IPR000674">
    <property type="entry name" value="Ald_Oxase/Xan_DH_a/b"/>
</dbReference>
<accession>A0A517SN63</accession>
<dbReference type="InterPro" id="IPR008274">
    <property type="entry name" value="AldOxase/xan_DH_MoCoBD1"/>
</dbReference>